<keyword evidence="6" id="KW-0479">Metal-binding</keyword>
<dbReference type="RefSeq" id="WP_094407774.1">
    <property type="nucleotide sequence ID" value="NZ_BMJZ01000009.1"/>
</dbReference>
<dbReference type="SMART" id="SM00987">
    <property type="entry name" value="UreE_C"/>
    <property type="match status" value="1"/>
</dbReference>
<evidence type="ECO:0000256" key="4">
    <source>
        <dbReference type="ARBA" id="ARBA00019403"/>
    </source>
</evidence>
<dbReference type="OrthoDB" id="5290748at2"/>
<dbReference type="InterPro" id="IPR051536">
    <property type="entry name" value="UDG_Type-4/5"/>
</dbReference>
<dbReference type="EC" id="3.2.2.27" evidence="3"/>
<proteinExistence type="inferred from homology"/>
<evidence type="ECO:0000313" key="15">
    <source>
        <dbReference type="Proteomes" id="UP000216361"/>
    </source>
</evidence>
<keyword evidence="10" id="KW-0411">Iron-sulfur</keyword>
<comment type="similarity">
    <text evidence="2">Belongs to the uracil-DNA glycosylase (UDG) superfamily. Type 4 (UDGa) family.</text>
</comment>
<evidence type="ECO:0000256" key="8">
    <source>
        <dbReference type="ARBA" id="ARBA00022801"/>
    </source>
</evidence>
<dbReference type="EMBL" id="NOXS01000027">
    <property type="protein sequence ID" value="OYQ20622.1"/>
    <property type="molecule type" value="Genomic_DNA"/>
</dbReference>
<organism evidence="14 15">
    <name type="scientific">Elstera cyanobacteriorum</name>
    <dbReference type="NCBI Taxonomy" id="2022747"/>
    <lineage>
        <taxon>Bacteria</taxon>
        <taxon>Pseudomonadati</taxon>
        <taxon>Pseudomonadota</taxon>
        <taxon>Alphaproteobacteria</taxon>
        <taxon>Rhodospirillales</taxon>
        <taxon>Rhodospirillaceae</taxon>
        <taxon>Elstera</taxon>
    </lineage>
</organism>
<dbReference type="SUPFAM" id="SSF52141">
    <property type="entry name" value="Uracil-DNA glycosylase-like"/>
    <property type="match status" value="1"/>
</dbReference>
<dbReference type="NCBIfam" id="TIGR00758">
    <property type="entry name" value="UDG_fam4"/>
    <property type="match status" value="1"/>
</dbReference>
<evidence type="ECO:0000256" key="9">
    <source>
        <dbReference type="ARBA" id="ARBA00023004"/>
    </source>
</evidence>
<dbReference type="GO" id="GO:0006281">
    <property type="term" value="P:DNA repair"/>
    <property type="evidence" value="ECO:0007669"/>
    <property type="project" value="UniProtKB-KW"/>
</dbReference>
<dbReference type="GO" id="GO:0051539">
    <property type="term" value="F:4 iron, 4 sulfur cluster binding"/>
    <property type="evidence" value="ECO:0007669"/>
    <property type="project" value="UniProtKB-KW"/>
</dbReference>
<evidence type="ECO:0000256" key="2">
    <source>
        <dbReference type="ARBA" id="ARBA00006521"/>
    </source>
</evidence>
<dbReference type="PANTHER" id="PTHR33693">
    <property type="entry name" value="TYPE-5 URACIL-DNA GLYCOSYLASE"/>
    <property type="match status" value="1"/>
</dbReference>
<evidence type="ECO:0000256" key="10">
    <source>
        <dbReference type="ARBA" id="ARBA00023014"/>
    </source>
</evidence>
<evidence type="ECO:0000256" key="1">
    <source>
        <dbReference type="ARBA" id="ARBA00001400"/>
    </source>
</evidence>
<evidence type="ECO:0000256" key="3">
    <source>
        <dbReference type="ARBA" id="ARBA00012030"/>
    </source>
</evidence>
<sequence length="278" mass="29838">MLETDLARKLLDFYLALGVDEAMGDQPLDRRRAEPPPAPDRGRPPAPGLRAAGQAEAPPSRAPAPPADLAALAPDRGIADARTRAAECGTLAALDAAIRGFDGCALKQTAMSTVIYDGAVDAPLLVIGEAPGGEEDRLGKPFVGPAGQMLDRMLAAIGLDRTRACITNMVYWRPPGNRKPTDAELAVCLPFVERFISLVNPKVILLAGGTPAQTLLGRTDGITKLRGRWFDWTDSRGVTIPMLPSYHPSYLLRSPGQKRDAWKDFLVLADRLEGLIQS</sequence>
<dbReference type="Gene3D" id="3.40.470.10">
    <property type="entry name" value="Uracil-DNA glycosylase-like domain"/>
    <property type="match status" value="1"/>
</dbReference>
<name>A0A255XUN0_9PROT</name>
<dbReference type="PANTHER" id="PTHR33693:SF1">
    <property type="entry name" value="TYPE-4 URACIL-DNA GLYCOSYLASE"/>
    <property type="match status" value="1"/>
</dbReference>
<dbReference type="Proteomes" id="UP000216361">
    <property type="component" value="Unassembled WGS sequence"/>
</dbReference>
<dbReference type="InterPro" id="IPR005122">
    <property type="entry name" value="Uracil-DNA_glycosylase-like"/>
</dbReference>
<keyword evidence="5" id="KW-0004">4Fe-4S</keyword>
<keyword evidence="9" id="KW-0408">Iron</keyword>
<evidence type="ECO:0000256" key="12">
    <source>
        <dbReference type="SAM" id="MobiDB-lite"/>
    </source>
</evidence>
<dbReference type="GO" id="GO:0046872">
    <property type="term" value="F:metal ion binding"/>
    <property type="evidence" value="ECO:0007669"/>
    <property type="project" value="UniProtKB-KW"/>
</dbReference>
<dbReference type="SMART" id="SM00986">
    <property type="entry name" value="UDG"/>
    <property type="match status" value="1"/>
</dbReference>
<dbReference type="InterPro" id="IPR036895">
    <property type="entry name" value="Uracil-DNA_glycosylase-like_sf"/>
</dbReference>
<comment type="caution">
    <text evidence="14">The sequence shown here is derived from an EMBL/GenBank/DDBJ whole genome shotgun (WGS) entry which is preliminary data.</text>
</comment>
<dbReference type="Pfam" id="PF03167">
    <property type="entry name" value="UDG"/>
    <property type="match status" value="1"/>
</dbReference>
<protein>
    <recommendedName>
        <fullName evidence="4">Type-4 uracil-DNA glycosylase</fullName>
        <ecNumber evidence="3">3.2.2.27</ecNumber>
    </recommendedName>
</protein>
<feature type="compositionally biased region" description="Pro residues" evidence="12">
    <location>
        <begin position="35"/>
        <end position="47"/>
    </location>
</feature>
<accession>A0A255XUN0</accession>
<evidence type="ECO:0000313" key="14">
    <source>
        <dbReference type="EMBL" id="OYQ20622.1"/>
    </source>
</evidence>
<reference evidence="14 15" key="1">
    <citation type="submission" date="2017-07" db="EMBL/GenBank/DDBJ databases">
        <title>Elstera cyanobacteriorum sp. nov., a novel bacterium isolated from cyanobacterial aggregates in a eutrophic lake.</title>
        <authorList>
            <person name="Cai H."/>
        </authorList>
    </citation>
    <scope>NUCLEOTIDE SEQUENCE [LARGE SCALE GENOMIC DNA]</scope>
    <source>
        <strain evidence="14 15">TH019</strain>
    </source>
</reference>
<evidence type="ECO:0000256" key="7">
    <source>
        <dbReference type="ARBA" id="ARBA00022763"/>
    </source>
</evidence>
<dbReference type="InterPro" id="IPR005273">
    <property type="entry name" value="Ura-DNA_glyco_family4"/>
</dbReference>
<evidence type="ECO:0000256" key="5">
    <source>
        <dbReference type="ARBA" id="ARBA00022485"/>
    </source>
</evidence>
<dbReference type="GO" id="GO:0004844">
    <property type="term" value="F:uracil DNA N-glycosylase activity"/>
    <property type="evidence" value="ECO:0007669"/>
    <property type="project" value="UniProtKB-EC"/>
</dbReference>
<feature type="domain" description="Uracil-DNA glycosylase-like" evidence="13">
    <location>
        <begin position="115"/>
        <end position="266"/>
    </location>
</feature>
<keyword evidence="7" id="KW-0227">DNA damage</keyword>
<evidence type="ECO:0000256" key="6">
    <source>
        <dbReference type="ARBA" id="ARBA00022723"/>
    </source>
</evidence>
<keyword evidence="11" id="KW-0234">DNA repair</keyword>
<dbReference type="AlphaFoldDB" id="A0A255XUN0"/>
<dbReference type="CDD" id="cd10030">
    <property type="entry name" value="UDG-F4_TTUDGA_SPO1dp_like"/>
    <property type="match status" value="1"/>
</dbReference>
<evidence type="ECO:0000259" key="13">
    <source>
        <dbReference type="SMART" id="SM00986"/>
    </source>
</evidence>
<keyword evidence="15" id="KW-1185">Reference proteome</keyword>
<feature type="region of interest" description="Disordered" evidence="12">
    <location>
        <begin position="25"/>
        <end position="68"/>
    </location>
</feature>
<gene>
    <name evidence="14" type="ORF">CHR90_04430</name>
</gene>
<keyword evidence="8" id="KW-0378">Hydrolase</keyword>
<evidence type="ECO:0000256" key="11">
    <source>
        <dbReference type="ARBA" id="ARBA00023204"/>
    </source>
</evidence>
<comment type="catalytic activity">
    <reaction evidence="1">
        <text>Hydrolyzes single-stranded DNA or mismatched double-stranded DNA and polynucleotides, releasing free uracil.</text>
        <dbReference type="EC" id="3.2.2.27"/>
    </reaction>
</comment>